<evidence type="ECO:0000256" key="1">
    <source>
        <dbReference type="ARBA" id="ARBA00006865"/>
    </source>
</evidence>
<sequence>MRKENQGLSGLVSDTSTTRKRRTKVASFSFVFALAALIAFSGPSDLPAVASESQSSEIDLGEFKPSFREDFDDLDVSEYDCLTKWTAHTPWDGDFGSARFMGPDDGFPFTTQDGILTIEARKNAAGKWESGMLSSWNRCNSGFAQKLGYFETRARFPTAAGFWPAFWLIGADRRDGVAELDIFEYYSHKNDEIYFVIHKHKATADDEKITESRRHSVPAGSLSDRFHTYGAEITETEVIVYIDRKEVWRTAAPEEFQQPMYLLVSFAAEDYRMDENTPDSVKMEIDYIHAYQRRPVGSRHFKPHPQ</sequence>
<keyword evidence="5" id="KW-1185">Reference proteome</keyword>
<protein>
    <submittedName>
        <fullName evidence="4">Glycoside hydrolase family 16 protein</fullName>
    </submittedName>
</protein>
<keyword evidence="2" id="KW-1133">Transmembrane helix</keyword>
<dbReference type="EMBL" id="JAGSPB010000002">
    <property type="protein sequence ID" value="MBV7266302.1"/>
    <property type="molecule type" value="Genomic_DNA"/>
</dbReference>
<comment type="caution">
    <text evidence="4">The sequence shown here is derived from an EMBL/GenBank/DDBJ whole genome shotgun (WGS) entry which is preliminary data.</text>
</comment>
<evidence type="ECO:0000256" key="2">
    <source>
        <dbReference type="SAM" id="Phobius"/>
    </source>
</evidence>
<dbReference type="PANTHER" id="PTHR10963:SF55">
    <property type="entry name" value="GLYCOSIDE HYDROLASE FAMILY 16 PROTEIN"/>
    <property type="match status" value="1"/>
</dbReference>
<organism evidence="4 5">
    <name type="scientific">Erythrobacter ani</name>
    <dbReference type="NCBI Taxonomy" id="2827235"/>
    <lineage>
        <taxon>Bacteria</taxon>
        <taxon>Pseudomonadati</taxon>
        <taxon>Pseudomonadota</taxon>
        <taxon>Alphaproteobacteria</taxon>
        <taxon>Sphingomonadales</taxon>
        <taxon>Erythrobacteraceae</taxon>
        <taxon>Erythrobacter/Porphyrobacter group</taxon>
        <taxon>Erythrobacter</taxon>
    </lineage>
</organism>
<dbReference type="CDD" id="cd08023">
    <property type="entry name" value="GH16_laminarinase_like"/>
    <property type="match status" value="1"/>
</dbReference>
<dbReference type="PANTHER" id="PTHR10963">
    <property type="entry name" value="GLYCOSYL HYDROLASE-RELATED"/>
    <property type="match status" value="1"/>
</dbReference>
<dbReference type="InterPro" id="IPR050546">
    <property type="entry name" value="Glycosyl_Hydrlase_16"/>
</dbReference>
<comment type="similarity">
    <text evidence="1">Belongs to the glycosyl hydrolase 16 family.</text>
</comment>
<keyword evidence="2" id="KW-0472">Membrane</keyword>
<dbReference type="GO" id="GO:0016787">
    <property type="term" value="F:hydrolase activity"/>
    <property type="evidence" value="ECO:0007669"/>
    <property type="project" value="UniProtKB-KW"/>
</dbReference>
<evidence type="ECO:0000313" key="5">
    <source>
        <dbReference type="Proteomes" id="UP000699975"/>
    </source>
</evidence>
<dbReference type="Proteomes" id="UP000699975">
    <property type="component" value="Unassembled WGS sequence"/>
</dbReference>
<proteinExistence type="inferred from homology"/>
<feature type="domain" description="GH16" evidence="3">
    <location>
        <begin position="57"/>
        <end position="296"/>
    </location>
</feature>
<dbReference type="PROSITE" id="PS51762">
    <property type="entry name" value="GH16_2"/>
    <property type="match status" value="1"/>
</dbReference>
<evidence type="ECO:0000313" key="4">
    <source>
        <dbReference type="EMBL" id="MBV7266302.1"/>
    </source>
</evidence>
<gene>
    <name evidence="4" type="ORF">KCG45_08935</name>
</gene>
<dbReference type="Pfam" id="PF00722">
    <property type="entry name" value="Glyco_hydro_16"/>
    <property type="match status" value="1"/>
</dbReference>
<keyword evidence="4" id="KW-0378">Hydrolase</keyword>
<reference evidence="4 5" key="1">
    <citation type="submission" date="2021-04" db="EMBL/GenBank/DDBJ databases">
        <authorList>
            <person name="Pira H."/>
            <person name="Risdian C."/>
            <person name="Wink J."/>
        </authorList>
    </citation>
    <scope>NUCLEOTIDE SEQUENCE [LARGE SCALE GENOMIC DNA]</scope>
    <source>
        <strain evidence="4 5">WH131</strain>
    </source>
</reference>
<evidence type="ECO:0000259" key="3">
    <source>
        <dbReference type="PROSITE" id="PS51762"/>
    </source>
</evidence>
<dbReference type="RefSeq" id="WP_218316919.1">
    <property type="nucleotide sequence ID" value="NZ_JAGSPB010000002.1"/>
</dbReference>
<name>A0ABS6SP75_9SPHN</name>
<dbReference type="InterPro" id="IPR000757">
    <property type="entry name" value="Beta-glucanase-like"/>
</dbReference>
<accession>A0ABS6SP75</accession>
<feature type="transmembrane region" description="Helical" evidence="2">
    <location>
        <begin position="25"/>
        <end position="42"/>
    </location>
</feature>
<keyword evidence="2" id="KW-0812">Transmembrane</keyword>